<dbReference type="PROSITE" id="PS00028">
    <property type="entry name" value="ZINC_FINGER_C2H2_1"/>
    <property type="match status" value="1"/>
</dbReference>
<keyword evidence="2" id="KW-0732">Signal</keyword>
<evidence type="ECO:0000259" key="3">
    <source>
        <dbReference type="PROSITE" id="PS00028"/>
    </source>
</evidence>
<feature type="region of interest" description="Disordered" evidence="1">
    <location>
        <begin position="332"/>
        <end position="365"/>
    </location>
</feature>
<sequence>MSPYTSVGVTLTVLLMSWSAPQANAGFNVNGYWTYSPSFEAMSGIKGMKKIGSHEDNLFLIPERNSFKIGNVTVYQCKMCDYRGRHPNEYLEHAKEKHFFPGHEKDHQWIIDLAKRQDHNYTCNVCNETYKSEMALLWHITKYDHVLNDHDHDLCAYLRARIQLNETVGRKVVYHPIARPFYKIKEPSNESDVQHSSELNELFRGYQKATYIPDVDISSGDISNPKAHDDIVKTGISKYQKEGVEKRFKKINGVNVYQRSPEEIEYVMTDETAEQARLDSAAARLADRRARRKAYAEQDTGELIAKEEAESYDSCHSASYYRRQLDEYGPFASHSDKLGDRMEKRKTTRVIIRKPDKNKQNSYSL</sequence>
<dbReference type="AlphaFoldDB" id="A0A8D8WG42"/>
<feature type="signal peptide" evidence="2">
    <location>
        <begin position="1"/>
        <end position="25"/>
    </location>
</feature>
<reference evidence="4" key="1">
    <citation type="submission" date="2021-05" db="EMBL/GenBank/DDBJ databases">
        <authorList>
            <person name="Alioto T."/>
            <person name="Alioto T."/>
            <person name="Gomez Garrido J."/>
        </authorList>
    </citation>
    <scope>NUCLEOTIDE SEQUENCE</scope>
</reference>
<feature type="chain" id="PRO_5034221678" description="C2H2-type domain-containing protein" evidence="2">
    <location>
        <begin position="26"/>
        <end position="365"/>
    </location>
</feature>
<proteinExistence type="predicted"/>
<dbReference type="SMART" id="SM00355">
    <property type="entry name" value="ZnF_C2H2"/>
    <property type="match status" value="2"/>
</dbReference>
<feature type="compositionally biased region" description="Basic and acidic residues" evidence="1">
    <location>
        <begin position="334"/>
        <end position="345"/>
    </location>
</feature>
<evidence type="ECO:0000256" key="2">
    <source>
        <dbReference type="SAM" id="SignalP"/>
    </source>
</evidence>
<evidence type="ECO:0000256" key="1">
    <source>
        <dbReference type="SAM" id="MobiDB-lite"/>
    </source>
</evidence>
<name>A0A8D8WG42_9HEMI</name>
<dbReference type="InterPro" id="IPR013087">
    <property type="entry name" value="Znf_C2H2_type"/>
</dbReference>
<evidence type="ECO:0000313" key="4">
    <source>
        <dbReference type="EMBL" id="CAG6656915.1"/>
    </source>
</evidence>
<feature type="domain" description="C2H2-type" evidence="3">
    <location>
        <begin position="123"/>
        <end position="145"/>
    </location>
</feature>
<protein>
    <recommendedName>
        <fullName evidence="3">C2H2-type domain-containing protein</fullName>
    </recommendedName>
</protein>
<organism evidence="4">
    <name type="scientific">Cacopsylla melanoneura</name>
    <dbReference type="NCBI Taxonomy" id="428564"/>
    <lineage>
        <taxon>Eukaryota</taxon>
        <taxon>Metazoa</taxon>
        <taxon>Ecdysozoa</taxon>
        <taxon>Arthropoda</taxon>
        <taxon>Hexapoda</taxon>
        <taxon>Insecta</taxon>
        <taxon>Pterygota</taxon>
        <taxon>Neoptera</taxon>
        <taxon>Paraneoptera</taxon>
        <taxon>Hemiptera</taxon>
        <taxon>Sternorrhyncha</taxon>
        <taxon>Psylloidea</taxon>
        <taxon>Psyllidae</taxon>
        <taxon>Psyllinae</taxon>
        <taxon>Cacopsylla</taxon>
    </lineage>
</organism>
<dbReference type="EMBL" id="HBUF01186590">
    <property type="protein sequence ID" value="CAG6656915.1"/>
    <property type="molecule type" value="Transcribed_RNA"/>
</dbReference>
<accession>A0A8D8WG42</accession>